<keyword evidence="3" id="KW-0560">Oxidoreductase</keyword>
<evidence type="ECO:0000256" key="2">
    <source>
        <dbReference type="ARBA" id="ARBA00022729"/>
    </source>
</evidence>
<evidence type="ECO:0000256" key="5">
    <source>
        <dbReference type="ARBA" id="ARBA00023284"/>
    </source>
</evidence>
<feature type="domain" description="Thioredoxin-like fold" evidence="7">
    <location>
        <begin position="41"/>
        <end position="200"/>
    </location>
</feature>
<dbReference type="PANTHER" id="PTHR13887:SF14">
    <property type="entry name" value="DISULFIDE BOND FORMATION PROTEIN D"/>
    <property type="match status" value="1"/>
</dbReference>
<reference evidence="8 9" key="1">
    <citation type="submission" date="2019-02" db="EMBL/GenBank/DDBJ databases">
        <title>Draft Genome Sequence of Streptomyces sp. AM-2504, identified by 16S rRNA comparative analysis as a Streptomyces Kasugaensis strain.</title>
        <authorList>
            <person name="Napolioni V."/>
            <person name="Giuliodori A.M."/>
            <person name="Spurio R."/>
            <person name="Fabbretti A."/>
        </authorList>
    </citation>
    <scope>NUCLEOTIDE SEQUENCE [LARGE SCALE GENOMIC DNA]</scope>
    <source>
        <strain evidence="8 9">AM-2504</strain>
    </source>
</reference>
<dbReference type="AlphaFoldDB" id="A0A4Q9HRW3"/>
<dbReference type="Pfam" id="PF13462">
    <property type="entry name" value="Thioredoxin_4"/>
    <property type="match status" value="1"/>
</dbReference>
<accession>A0A4Q9HRW3</accession>
<feature type="signal peptide" evidence="6">
    <location>
        <begin position="1"/>
        <end position="19"/>
    </location>
</feature>
<sequence length="224" mass="24296">MRAVVAVAVLGLGVTACGAATDAHPADRPLAKLSATLGADGTTISVGDAAAKSTVSLHEDMRCPVCRDFEVDGGAPHLAELARNRKVKIEYTLASFLDDRVGGSGSKRAVNALRAALEQNKFVEYHDVLYAHQPEEAIDGFTDAYLLELADQVKGLHTPEFEKAVKTMRYKDFVSRSQRAYEHADVPGTPTMAIDTMQLTGLSYNALFDKEEFKYLMTTVLDAK</sequence>
<evidence type="ECO:0000259" key="7">
    <source>
        <dbReference type="Pfam" id="PF13462"/>
    </source>
</evidence>
<evidence type="ECO:0000256" key="3">
    <source>
        <dbReference type="ARBA" id="ARBA00023002"/>
    </source>
</evidence>
<dbReference type="Gene3D" id="3.40.30.10">
    <property type="entry name" value="Glutaredoxin"/>
    <property type="match status" value="1"/>
</dbReference>
<keyword evidence="5" id="KW-0676">Redox-active center</keyword>
<protein>
    <submittedName>
        <fullName evidence="8">Disulfide bond formation protein DsbA</fullName>
    </submittedName>
</protein>
<evidence type="ECO:0000256" key="1">
    <source>
        <dbReference type="ARBA" id="ARBA00005791"/>
    </source>
</evidence>
<keyword evidence="4" id="KW-1015">Disulfide bond</keyword>
<dbReference type="Proteomes" id="UP000292452">
    <property type="component" value="Unassembled WGS sequence"/>
</dbReference>
<gene>
    <name evidence="8" type="ORF">EYS09_21305</name>
</gene>
<evidence type="ECO:0000256" key="6">
    <source>
        <dbReference type="SAM" id="SignalP"/>
    </source>
</evidence>
<keyword evidence="9" id="KW-1185">Reference proteome</keyword>
<dbReference type="PANTHER" id="PTHR13887">
    <property type="entry name" value="GLUTATHIONE S-TRANSFERASE KAPPA"/>
    <property type="match status" value="1"/>
</dbReference>
<keyword evidence="2 6" id="KW-0732">Signal</keyword>
<name>A0A4Q9HRW3_STRKA</name>
<feature type="chain" id="PRO_5039305517" evidence="6">
    <location>
        <begin position="20"/>
        <end position="224"/>
    </location>
</feature>
<dbReference type="PROSITE" id="PS51257">
    <property type="entry name" value="PROKAR_LIPOPROTEIN"/>
    <property type="match status" value="1"/>
</dbReference>
<dbReference type="InterPro" id="IPR012336">
    <property type="entry name" value="Thioredoxin-like_fold"/>
</dbReference>
<proteinExistence type="inferred from homology"/>
<evidence type="ECO:0000313" key="8">
    <source>
        <dbReference type="EMBL" id="TBO57712.1"/>
    </source>
</evidence>
<evidence type="ECO:0000313" key="9">
    <source>
        <dbReference type="Proteomes" id="UP000292452"/>
    </source>
</evidence>
<comment type="similarity">
    <text evidence="1">Belongs to the thioredoxin family. DsbA subfamily.</text>
</comment>
<dbReference type="GO" id="GO:0016491">
    <property type="term" value="F:oxidoreductase activity"/>
    <property type="evidence" value="ECO:0007669"/>
    <property type="project" value="UniProtKB-KW"/>
</dbReference>
<comment type="caution">
    <text evidence="8">The sequence shown here is derived from an EMBL/GenBank/DDBJ whole genome shotgun (WGS) entry which is preliminary data.</text>
</comment>
<dbReference type="EMBL" id="SIXH01000200">
    <property type="protein sequence ID" value="TBO57712.1"/>
    <property type="molecule type" value="Genomic_DNA"/>
</dbReference>
<organism evidence="8 9">
    <name type="scientific">Streptomyces kasugaensis</name>
    <dbReference type="NCBI Taxonomy" id="1946"/>
    <lineage>
        <taxon>Bacteria</taxon>
        <taxon>Bacillati</taxon>
        <taxon>Actinomycetota</taxon>
        <taxon>Actinomycetes</taxon>
        <taxon>Kitasatosporales</taxon>
        <taxon>Streptomycetaceae</taxon>
        <taxon>Streptomyces</taxon>
    </lineage>
</organism>
<evidence type="ECO:0000256" key="4">
    <source>
        <dbReference type="ARBA" id="ARBA00023157"/>
    </source>
</evidence>
<dbReference type="InterPro" id="IPR036249">
    <property type="entry name" value="Thioredoxin-like_sf"/>
</dbReference>
<dbReference type="SUPFAM" id="SSF52833">
    <property type="entry name" value="Thioredoxin-like"/>
    <property type="match status" value="1"/>
</dbReference>